<dbReference type="OrthoDB" id="6605218at2759"/>
<evidence type="ECO:0000256" key="3">
    <source>
        <dbReference type="ARBA" id="ARBA00004666"/>
    </source>
</evidence>
<comment type="cofactor">
    <cofactor evidence="2">
        <name>Zn(2+)</name>
        <dbReference type="ChEBI" id="CHEBI:29105"/>
    </cofactor>
</comment>
<dbReference type="PANTHER" id="PTHR10309:SF0">
    <property type="entry name" value="MANNOSE-6-PHOSPHATE ISOMERASE"/>
    <property type="match status" value="1"/>
</dbReference>
<comment type="catalytic activity">
    <reaction evidence="1">
        <text>D-mannose 6-phosphate = D-fructose 6-phosphate</text>
        <dbReference type="Rhea" id="RHEA:12356"/>
        <dbReference type="ChEBI" id="CHEBI:58735"/>
        <dbReference type="ChEBI" id="CHEBI:61527"/>
        <dbReference type="EC" id="5.3.1.8"/>
    </reaction>
</comment>
<keyword evidence="6" id="KW-0479">Metal-binding</keyword>
<evidence type="ECO:0000256" key="1">
    <source>
        <dbReference type="ARBA" id="ARBA00000757"/>
    </source>
</evidence>
<dbReference type="GO" id="GO:0008270">
    <property type="term" value="F:zinc ion binding"/>
    <property type="evidence" value="ECO:0007669"/>
    <property type="project" value="InterPro"/>
</dbReference>
<evidence type="ECO:0000256" key="2">
    <source>
        <dbReference type="ARBA" id="ARBA00001947"/>
    </source>
</evidence>
<dbReference type="GO" id="GO:0009298">
    <property type="term" value="P:GDP-mannose biosynthetic process"/>
    <property type="evidence" value="ECO:0007669"/>
    <property type="project" value="UniProtKB-UniPathway"/>
</dbReference>
<dbReference type="EMBL" id="AFYV02000357">
    <property type="protein sequence ID" value="KFG65274.1"/>
    <property type="molecule type" value="Genomic_DNA"/>
</dbReference>
<dbReference type="VEuPathDB" id="ToxoDB:TGRUB_260140"/>
<keyword evidence="7" id="KW-0862">Zinc</keyword>
<dbReference type="Proteomes" id="UP000028834">
    <property type="component" value="Unassembled WGS sequence"/>
</dbReference>
<evidence type="ECO:0000256" key="9">
    <source>
        <dbReference type="SAM" id="MobiDB-lite"/>
    </source>
</evidence>
<dbReference type="Gene3D" id="1.10.441.10">
    <property type="entry name" value="Phosphomannose Isomerase, domain 2"/>
    <property type="match status" value="1"/>
</dbReference>
<feature type="compositionally biased region" description="Basic and acidic residues" evidence="9">
    <location>
        <begin position="224"/>
        <end position="235"/>
    </location>
</feature>
<dbReference type="InterPro" id="IPR046457">
    <property type="entry name" value="PMI_typeI_cat"/>
</dbReference>
<evidence type="ECO:0000256" key="5">
    <source>
        <dbReference type="ARBA" id="ARBA00011956"/>
    </source>
</evidence>
<gene>
    <name evidence="12" type="ORF">TGRUB_260140</name>
</gene>
<comment type="pathway">
    <text evidence="3">Nucleotide-sugar biosynthesis; GDP-alpha-D-mannose biosynthesis; alpha-D-mannose 1-phosphate from D-fructose 6-phosphate: step 1/2.</text>
</comment>
<dbReference type="Pfam" id="PF20511">
    <property type="entry name" value="PMI_typeI_cat"/>
    <property type="match status" value="1"/>
</dbReference>
<dbReference type="GO" id="GO:0005829">
    <property type="term" value="C:cytosol"/>
    <property type="evidence" value="ECO:0007669"/>
    <property type="project" value="TreeGrafter"/>
</dbReference>
<feature type="domain" description="Phosphomannose isomerase type I catalytic" evidence="10">
    <location>
        <begin position="297"/>
        <end position="359"/>
    </location>
</feature>
<proteinExistence type="inferred from homology"/>
<dbReference type="InterPro" id="IPR011051">
    <property type="entry name" value="RmlC_Cupin_sf"/>
</dbReference>
<feature type="domain" description="Phosphomannose isomerase type I helical insertion" evidence="11">
    <location>
        <begin position="442"/>
        <end position="521"/>
    </location>
</feature>
<feature type="region of interest" description="Disordered" evidence="9">
    <location>
        <begin position="418"/>
        <end position="441"/>
    </location>
</feature>
<comment type="similarity">
    <text evidence="4">Belongs to the mannose-6-phosphate isomerase type 1 family.</text>
</comment>
<dbReference type="EC" id="5.3.1.8" evidence="5"/>
<keyword evidence="8 12" id="KW-0413">Isomerase</keyword>
<dbReference type="UniPathway" id="UPA00126">
    <property type="reaction ID" value="UER00423"/>
</dbReference>
<dbReference type="SUPFAM" id="SSF51182">
    <property type="entry name" value="RmlC-like cupins"/>
    <property type="match status" value="1"/>
</dbReference>
<reference evidence="12 13" key="1">
    <citation type="submission" date="2014-05" db="EMBL/GenBank/DDBJ databases">
        <authorList>
            <person name="Sibley D."/>
            <person name="Venepally P."/>
            <person name="Karamycheva S."/>
            <person name="Hadjithomas M."/>
            <person name="Khan A."/>
            <person name="Brunk B."/>
            <person name="Roos D."/>
            <person name="Caler E."/>
            <person name="Lorenzi H."/>
        </authorList>
    </citation>
    <scope>NUCLEOTIDE SEQUENCE [LARGE SCALE GENOMIC DNA]</scope>
    <source>
        <strain evidence="12 13">RUB</strain>
    </source>
</reference>
<evidence type="ECO:0000259" key="10">
    <source>
        <dbReference type="Pfam" id="PF20511"/>
    </source>
</evidence>
<protein>
    <recommendedName>
        <fullName evidence="5">mannose-6-phosphate isomerase</fullName>
        <ecNumber evidence="5">5.3.1.8</ecNumber>
    </recommendedName>
</protein>
<evidence type="ECO:0000313" key="12">
    <source>
        <dbReference type="EMBL" id="KFG65274.1"/>
    </source>
</evidence>
<dbReference type="CDD" id="cd07011">
    <property type="entry name" value="cupin_PMI_type_I_N"/>
    <property type="match status" value="1"/>
</dbReference>
<dbReference type="InterPro" id="IPR046458">
    <property type="entry name" value="PMI_typeI_hel"/>
</dbReference>
<sequence length="756" mass="82223">MVRLSLPPWPSVFSFASAAFLGLGTRIFRSSSFPPNPAFAFSAQRTGSFHAFMVSQAAAKMQNSSESRSSNSTRDSPQTSELLRACCYTAPMAVQVSPFVQHYEWGMPASVSLVAKFAAVARRQEKAAAAGDAWDAILMEKNVPEGLRRRASTLEFSAIQGDTRPFAELWMGVHSSGPNRVIACFNDPVLAQKSAELAAWSSSLSHPTSPRQARDEEGGNIAEEPSRRPLKRRDSSEFRLSCLSRWLGKSQARESEATNNSSAPEPPLSRRRSLAEAFIGCPLPIFIAANPDFMGGQNKLPFLFKVLSVKKPLSIQSHPDRQLAEILHRQHPQHFPDTNHKPELAIAVGPFEALCGFRAVEEIVLFILHTPELKRVLGGDDFLREAGALELLEKQKFSRHSTLRSDSSARKELCDGDVLADPRGTQTSGDTAAGVPTPGARQEDRTALLKTLFSKVMHLPRETASAALEALVTRLQTSGDLPSGTSLSDSEQEALQTANNVAVRLHAAHGLDPGVFAAFFLNYAKLKSGDAIFIGPNIPHCYLSGHALECMANSDNVIRGGLTPKHTDIDLLCSSLRFDHQGSYLRVRPEILPASEPASESTDASNSGGQGDIAVYDPHVDGLSDFKVYKLRIKAGQKLDDCGRLLGGAPGLGLVLHCPFKTLLTIRRGRERASIPLHFGEVVFISAGSSLVLETAPSEQCLDKNMESEFPSPAAEFSEVVDSQIDQLLLEEDRDSCILYLVSFSNRTAAEARNDL</sequence>
<evidence type="ECO:0000313" key="13">
    <source>
        <dbReference type="Proteomes" id="UP000028834"/>
    </source>
</evidence>
<dbReference type="Pfam" id="PF20512">
    <property type="entry name" value="PMI_typeI_hel"/>
    <property type="match status" value="1"/>
</dbReference>
<dbReference type="NCBIfam" id="TIGR00218">
    <property type="entry name" value="manA"/>
    <property type="match status" value="1"/>
</dbReference>
<accession>A0A086M8Q6</accession>
<dbReference type="Gene3D" id="2.60.120.10">
    <property type="entry name" value="Jelly Rolls"/>
    <property type="match status" value="1"/>
</dbReference>
<name>A0A086M8Q6_TOXGO</name>
<dbReference type="GO" id="GO:0004476">
    <property type="term" value="F:mannose-6-phosphate isomerase activity"/>
    <property type="evidence" value="ECO:0007669"/>
    <property type="project" value="UniProtKB-EC"/>
</dbReference>
<comment type="caution">
    <text evidence="12">The sequence shown here is derived from an EMBL/GenBank/DDBJ whole genome shotgun (WGS) entry which is preliminary data.</text>
</comment>
<evidence type="ECO:0000256" key="4">
    <source>
        <dbReference type="ARBA" id="ARBA00010772"/>
    </source>
</evidence>
<evidence type="ECO:0000256" key="7">
    <source>
        <dbReference type="ARBA" id="ARBA00022833"/>
    </source>
</evidence>
<dbReference type="InterPro" id="IPR014710">
    <property type="entry name" value="RmlC-like_jellyroll"/>
</dbReference>
<dbReference type="AlphaFoldDB" id="A0A086M8Q6"/>
<evidence type="ECO:0000256" key="6">
    <source>
        <dbReference type="ARBA" id="ARBA00022723"/>
    </source>
</evidence>
<evidence type="ECO:0000259" key="11">
    <source>
        <dbReference type="Pfam" id="PF20512"/>
    </source>
</evidence>
<dbReference type="GO" id="GO:0005975">
    <property type="term" value="P:carbohydrate metabolic process"/>
    <property type="evidence" value="ECO:0007669"/>
    <property type="project" value="InterPro"/>
</dbReference>
<organism evidence="12 13">
    <name type="scientific">Toxoplasma gondii RUB</name>
    <dbReference type="NCBI Taxonomy" id="935652"/>
    <lineage>
        <taxon>Eukaryota</taxon>
        <taxon>Sar</taxon>
        <taxon>Alveolata</taxon>
        <taxon>Apicomplexa</taxon>
        <taxon>Conoidasida</taxon>
        <taxon>Coccidia</taxon>
        <taxon>Eucoccidiorida</taxon>
        <taxon>Eimeriorina</taxon>
        <taxon>Sarcocystidae</taxon>
        <taxon>Toxoplasma</taxon>
    </lineage>
</organism>
<evidence type="ECO:0000256" key="8">
    <source>
        <dbReference type="ARBA" id="ARBA00023235"/>
    </source>
</evidence>
<feature type="region of interest" description="Disordered" evidence="9">
    <location>
        <begin position="201"/>
        <end position="235"/>
    </location>
</feature>
<dbReference type="InterPro" id="IPR016305">
    <property type="entry name" value="Mannose-6-P_Isomerase"/>
</dbReference>
<dbReference type="InterPro" id="IPR001250">
    <property type="entry name" value="Man6P_Isoase-1"/>
</dbReference>
<dbReference type="PANTHER" id="PTHR10309">
    <property type="entry name" value="MANNOSE-6-PHOSPHATE ISOMERASE"/>
    <property type="match status" value="1"/>
</dbReference>